<evidence type="ECO:0000313" key="1">
    <source>
        <dbReference type="EMBL" id="TIC78417.1"/>
    </source>
</evidence>
<accession>A0A4T0UIQ8</accession>
<organism evidence="1 2">
    <name type="scientific">Crenobacter intestini</name>
    <dbReference type="NCBI Taxonomy" id="2563443"/>
    <lineage>
        <taxon>Bacteria</taxon>
        <taxon>Pseudomonadati</taxon>
        <taxon>Pseudomonadota</taxon>
        <taxon>Betaproteobacteria</taxon>
        <taxon>Neisseriales</taxon>
        <taxon>Neisseriaceae</taxon>
        <taxon>Crenobacter</taxon>
    </lineage>
</organism>
<dbReference type="Proteomes" id="UP000308891">
    <property type="component" value="Unassembled WGS sequence"/>
</dbReference>
<reference evidence="1 2" key="1">
    <citation type="submission" date="2019-04" db="EMBL/GenBank/DDBJ databases">
        <title>Crenobacter sp. nov.</title>
        <authorList>
            <person name="Shi S."/>
        </authorList>
    </citation>
    <scope>NUCLEOTIDE SEQUENCE [LARGE SCALE GENOMIC DNA]</scope>
    <source>
        <strain evidence="1 2">GY 70310</strain>
    </source>
</reference>
<comment type="caution">
    <text evidence="1">The sequence shown here is derived from an EMBL/GenBank/DDBJ whole genome shotgun (WGS) entry which is preliminary data.</text>
</comment>
<dbReference type="AlphaFoldDB" id="A0A4T0UIQ8"/>
<keyword evidence="2" id="KW-1185">Reference proteome</keyword>
<proteinExistence type="predicted"/>
<gene>
    <name evidence="1" type="ORF">E5K04_16370</name>
</gene>
<evidence type="ECO:0000313" key="2">
    <source>
        <dbReference type="Proteomes" id="UP000308891"/>
    </source>
</evidence>
<protein>
    <submittedName>
        <fullName evidence="1">Uncharacterized protein</fullName>
    </submittedName>
</protein>
<dbReference type="RefSeq" id="WP_136555912.1">
    <property type="nucleotide sequence ID" value="NZ_STGJ01000033.1"/>
</dbReference>
<name>A0A4T0UIQ8_9NEIS</name>
<dbReference type="EMBL" id="STGJ01000033">
    <property type="protein sequence ID" value="TIC78417.1"/>
    <property type="molecule type" value="Genomic_DNA"/>
</dbReference>
<sequence>MFDRVDDAYVATGESSKGWFFELLVYGRNDDESEAEAGNVAVEFGDGFRSREAARQAGEQVLAVYLGELDADTRARIEQSKR</sequence>